<proteinExistence type="predicted"/>
<evidence type="ECO:0000313" key="3">
    <source>
        <dbReference type="EMBL" id="TSE24198.1"/>
    </source>
</evidence>
<sequence length="342" mass="37260">MNQDLALPLALALLGAAVLLGVWAYHQWRIRRLLPPAPRPEPVPAVVAERVEPHLEPSTPAAADEPAPRRVLTPDLDAIVELALERVVSGEAVLASGPATRHVGTKPLTIEALPEGAPPDAWELPRAGQRYARLRAGVQLANRAGALNEIEYSEFVHKVGQWAEHLVTAPPDFPDMLGVVQRARELDQFAAEHDAQLALTLRARRTAWNPGYVTQHALRLGFVPGTLPGRMVWPGHDGTPWIVLQFETQAALADDPALAVLREVRLVLDAPQIPQEAQPYDRLRALATALAQAMDGWIGDDQGNPLDERALDTIGTELQTLYDRLHARGLAAGSPQAKRLFS</sequence>
<dbReference type="EMBL" id="SMAH01000002">
    <property type="protein sequence ID" value="TCS99371.1"/>
    <property type="molecule type" value="Genomic_DNA"/>
</dbReference>
<organism evidence="2 4">
    <name type="scientific">Tepidimonas ignava</name>
    <dbReference type="NCBI Taxonomy" id="114249"/>
    <lineage>
        <taxon>Bacteria</taxon>
        <taxon>Pseudomonadati</taxon>
        <taxon>Pseudomonadota</taxon>
        <taxon>Betaproteobacteria</taxon>
        <taxon>Burkholderiales</taxon>
        <taxon>Tepidimonas</taxon>
    </lineage>
</organism>
<name>A0A4R3LGR1_9BURK</name>
<dbReference type="EMBL" id="VJNC01000001">
    <property type="protein sequence ID" value="TSE24198.1"/>
    <property type="molecule type" value="Genomic_DNA"/>
</dbReference>
<evidence type="ECO:0000313" key="4">
    <source>
        <dbReference type="Proteomes" id="UP000295536"/>
    </source>
</evidence>
<protein>
    <recommendedName>
        <fullName evidence="1">ZipA C-terminal FtsZ-binding domain-containing protein</fullName>
    </recommendedName>
</protein>
<keyword evidence="5" id="KW-1185">Reference proteome</keyword>
<accession>A0A4R3LGR1</accession>
<dbReference type="InterPro" id="IPR007449">
    <property type="entry name" value="ZipA_FtsZ-bd_C"/>
</dbReference>
<reference evidence="3 5" key="2">
    <citation type="submission" date="2019-07" db="EMBL/GenBank/DDBJ databases">
        <title>Tepidimonas ignava SPS-1037 draft genome.</title>
        <authorList>
            <person name="Da Costa M.S."/>
            <person name="Froufe H.J.C."/>
            <person name="Egas C."/>
            <person name="Albuquerque L."/>
        </authorList>
    </citation>
    <scope>NUCLEOTIDE SEQUENCE [LARGE SCALE GENOMIC DNA]</scope>
    <source>
        <strain evidence="3 5">SPS-1037</strain>
    </source>
</reference>
<evidence type="ECO:0000259" key="1">
    <source>
        <dbReference type="SMART" id="SM00771"/>
    </source>
</evidence>
<dbReference type="SUPFAM" id="SSF64383">
    <property type="entry name" value="Cell-division protein ZipA, C-terminal domain"/>
    <property type="match status" value="1"/>
</dbReference>
<dbReference type="AlphaFoldDB" id="A0A4R3LGR1"/>
<comment type="caution">
    <text evidence="2">The sequence shown here is derived from an EMBL/GenBank/DDBJ whole genome shotgun (WGS) entry which is preliminary data.</text>
</comment>
<evidence type="ECO:0000313" key="2">
    <source>
        <dbReference type="EMBL" id="TCS99371.1"/>
    </source>
</evidence>
<reference evidence="2 4" key="1">
    <citation type="submission" date="2019-03" db="EMBL/GenBank/DDBJ databases">
        <title>Genomic Encyclopedia of Type Strains, Phase IV (KMG-IV): sequencing the most valuable type-strain genomes for metagenomic binning, comparative biology and taxonomic classification.</title>
        <authorList>
            <person name="Goeker M."/>
        </authorList>
    </citation>
    <scope>NUCLEOTIDE SEQUENCE [LARGE SCALE GENOMIC DNA]</scope>
    <source>
        <strain evidence="2 4">DSM 12034</strain>
    </source>
</reference>
<gene>
    <name evidence="2" type="ORF">EDC36_10248</name>
    <name evidence="3" type="ORF">Tigna_00201</name>
</gene>
<dbReference type="OrthoDB" id="8521018at2"/>
<dbReference type="SMART" id="SM00771">
    <property type="entry name" value="ZipA_C"/>
    <property type="match status" value="1"/>
</dbReference>
<dbReference type="InterPro" id="IPR036765">
    <property type="entry name" value="ZipA_FtsZ-bd_C_sf"/>
</dbReference>
<evidence type="ECO:0000313" key="5">
    <source>
        <dbReference type="Proteomes" id="UP000315577"/>
    </source>
</evidence>
<dbReference type="RefSeq" id="WP_132961522.1">
    <property type="nucleotide sequence ID" value="NZ_SMAH01000002.1"/>
</dbReference>
<feature type="domain" description="ZipA C-terminal FtsZ-binding" evidence="1">
    <location>
        <begin position="193"/>
        <end position="318"/>
    </location>
</feature>
<dbReference type="Proteomes" id="UP000315577">
    <property type="component" value="Unassembled WGS sequence"/>
</dbReference>
<dbReference type="Proteomes" id="UP000295536">
    <property type="component" value="Unassembled WGS sequence"/>
</dbReference>
<dbReference type="GO" id="GO:0090529">
    <property type="term" value="P:cell septum assembly"/>
    <property type="evidence" value="ECO:0007669"/>
    <property type="project" value="InterPro"/>
</dbReference>